<feature type="domain" description="SusD-like N-terminal" evidence="7">
    <location>
        <begin position="115"/>
        <end position="224"/>
    </location>
</feature>
<feature type="domain" description="RagB/SusD" evidence="6">
    <location>
        <begin position="283"/>
        <end position="550"/>
    </location>
</feature>
<dbReference type="Gene3D" id="1.25.40.390">
    <property type="match status" value="1"/>
</dbReference>
<organism evidence="8 9">
    <name type="scientific">Phocaeicola vulgatus</name>
    <name type="common">Bacteroides vulgatus</name>
    <dbReference type="NCBI Taxonomy" id="821"/>
    <lineage>
        <taxon>Bacteria</taxon>
        <taxon>Pseudomonadati</taxon>
        <taxon>Bacteroidota</taxon>
        <taxon>Bacteroidia</taxon>
        <taxon>Bacteroidales</taxon>
        <taxon>Bacteroidaceae</taxon>
        <taxon>Phocaeicola</taxon>
    </lineage>
</organism>
<dbReference type="PROSITE" id="PS51257">
    <property type="entry name" value="PROKAR_LIPOPROTEIN"/>
    <property type="match status" value="1"/>
</dbReference>
<keyword evidence="5" id="KW-0998">Cell outer membrane</keyword>
<evidence type="ECO:0000313" key="8">
    <source>
        <dbReference type="EMBL" id="ALK83230.1"/>
    </source>
</evidence>
<reference evidence="9" key="1">
    <citation type="submission" date="2015-10" db="EMBL/GenBank/DDBJ databases">
        <title>Extensive mobilome-driven genome diversification in gut-associated Bacteroides vulgatus mpk.</title>
        <authorList>
            <person name="Beier S."/>
            <person name="Lange A."/>
            <person name="Huson D.H."/>
            <person name="Frick J.-S."/>
            <person name="Autenrieth I.B."/>
        </authorList>
    </citation>
    <scope>NUCLEOTIDE SEQUENCE [LARGE SCALE GENOMIC DNA]</scope>
    <source>
        <strain evidence="9">mpk</strain>
    </source>
</reference>
<evidence type="ECO:0000256" key="2">
    <source>
        <dbReference type="ARBA" id="ARBA00006275"/>
    </source>
</evidence>
<dbReference type="GO" id="GO:0009279">
    <property type="term" value="C:cell outer membrane"/>
    <property type="evidence" value="ECO:0007669"/>
    <property type="project" value="UniProtKB-SubCell"/>
</dbReference>
<evidence type="ECO:0000313" key="9">
    <source>
        <dbReference type="Proteomes" id="UP000061587"/>
    </source>
</evidence>
<dbReference type="Proteomes" id="UP000061587">
    <property type="component" value="Chromosome"/>
</dbReference>
<gene>
    <name evidence="8" type="ORF">BvMPK_0609</name>
</gene>
<dbReference type="InterPro" id="IPR033985">
    <property type="entry name" value="SusD-like_N"/>
</dbReference>
<evidence type="ECO:0000256" key="4">
    <source>
        <dbReference type="ARBA" id="ARBA00023136"/>
    </source>
</evidence>
<evidence type="ECO:0000259" key="7">
    <source>
        <dbReference type="Pfam" id="PF14322"/>
    </source>
</evidence>
<keyword evidence="3" id="KW-0732">Signal</keyword>
<reference evidence="8 9" key="2">
    <citation type="journal article" date="2016" name="Genome Biol. Evol.">
        <title>Extensive mobilome-driven genome diversification in mouse gut-associated Bacteroides vulgatus mpk.</title>
        <authorList>
            <person name="Lange A."/>
            <person name="Beier S."/>
            <person name="Steimle A."/>
            <person name="Autenrieth I.B."/>
            <person name="Huson D.H."/>
            <person name="Frick J.S."/>
        </authorList>
    </citation>
    <scope>NUCLEOTIDE SEQUENCE [LARGE SCALE GENOMIC DNA]</scope>
    <source>
        <strain evidence="9">mpk</strain>
    </source>
</reference>
<dbReference type="EMBL" id="CP013020">
    <property type="protein sequence ID" value="ALK83230.1"/>
    <property type="molecule type" value="Genomic_DNA"/>
</dbReference>
<name>A0A0P0LCE5_PHOVU</name>
<evidence type="ECO:0000256" key="5">
    <source>
        <dbReference type="ARBA" id="ARBA00023237"/>
    </source>
</evidence>
<evidence type="ECO:0000256" key="3">
    <source>
        <dbReference type="ARBA" id="ARBA00022729"/>
    </source>
</evidence>
<protein>
    <submittedName>
        <fullName evidence="8">SusD, outer membrane protein</fullName>
    </submittedName>
</protein>
<keyword evidence="4" id="KW-0472">Membrane</keyword>
<dbReference type="InterPro" id="IPR012944">
    <property type="entry name" value="SusD_RagB_dom"/>
</dbReference>
<evidence type="ECO:0000256" key="1">
    <source>
        <dbReference type="ARBA" id="ARBA00004442"/>
    </source>
</evidence>
<dbReference type="Pfam" id="PF07980">
    <property type="entry name" value="SusD_RagB"/>
    <property type="match status" value="1"/>
</dbReference>
<comment type="similarity">
    <text evidence="2">Belongs to the SusD family.</text>
</comment>
<dbReference type="AlphaFoldDB" id="A0A0P0LCE5"/>
<evidence type="ECO:0000259" key="6">
    <source>
        <dbReference type="Pfam" id="PF07980"/>
    </source>
</evidence>
<accession>A0A0P0LCE5</accession>
<dbReference type="InterPro" id="IPR011990">
    <property type="entry name" value="TPR-like_helical_dom_sf"/>
</dbReference>
<proteinExistence type="inferred from homology"/>
<dbReference type="SUPFAM" id="SSF48452">
    <property type="entry name" value="TPR-like"/>
    <property type="match status" value="1"/>
</dbReference>
<dbReference type="PATRIC" id="fig|821.40.peg.711"/>
<sequence length="550" mass="62204">MKTNMKNSIKLITWLVGGLFTFSSCTDLDVDLKSTYTEYPDSEIAKEAKMAGLYYGFGGALGRRYMEAALLSSDEFMAVTFGGNWYDGGNYIHSSLHASLPGDAHVDWAGDIPAAITKCNQAIFDLGGEDENNAEQEALIAPALAMRAFYHFIFMDTFGATPKLDHLIGDSEAIDRSPRSEITKFIESDLLRALASGGLKEDVDASTYGKPTKWMAEALLAKLYINWAVYTCDDVATYDPSMTNSKLNDVIKYCDDIIASGHFNLSDGYRKKFMPDNGYQIKDFIYAMPYQNNETSTRANTYARFQFWPKFNNDGADGKGLFGITLSKNAGGVFIVTPEAADRFCLEGDERNDIIMKGAINYYDISTHTMGTEPYIYNGQQVVLTKNITILNDQMDLGNDLNAWCQGYRCIKWAIQADDYNLYNRNQSNDVPIFRYADILLMKAEAILRGATATNGDTPQSLFNQIRSYCNAPLLEHSPSLDELLEERAREFYAETWRRNDLIRFGKFEDDWGYKNQYHPEAKTEKWRRIFPVSVGLMNSNTNWKQNYGY</sequence>
<dbReference type="Pfam" id="PF14322">
    <property type="entry name" value="SusD-like_3"/>
    <property type="match status" value="1"/>
</dbReference>
<comment type="subcellular location">
    <subcellularLocation>
        <location evidence="1">Cell outer membrane</location>
    </subcellularLocation>
</comment>